<evidence type="ECO:0000313" key="3">
    <source>
        <dbReference type="EMBL" id="KAK3671737.1"/>
    </source>
</evidence>
<protein>
    <recommendedName>
        <fullName evidence="2">HD/PDEase domain-containing protein</fullName>
    </recommendedName>
</protein>
<feature type="compositionally biased region" description="Polar residues" evidence="1">
    <location>
        <begin position="1"/>
        <end position="20"/>
    </location>
</feature>
<evidence type="ECO:0000256" key="1">
    <source>
        <dbReference type="SAM" id="MobiDB-lite"/>
    </source>
</evidence>
<dbReference type="SMART" id="SM00471">
    <property type="entry name" value="HDc"/>
    <property type="match status" value="1"/>
</dbReference>
<dbReference type="Proteomes" id="UP001274830">
    <property type="component" value="Unassembled WGS sequence"/>
</dbReference>
<gene>
    <name evidence="3" type="ORF">LTR78_008470</name>
</gene>
<dbReference type="Pfam" id="PF01966">
    <property type="entry name" value="HD"/>
    <property type="match status" value="1"/>
</dbReference>
<dbReference type="AlphaFoldDB" id="A0AAE0TQ89"/>
<dbReference type="InterPro" id="IPR006674">
    <property type="entry name" value="HD_domain"/>
</dbReference>
<evidence type="ECO:0000313" key="4">
    <source>
        <dbReference type="Proteomes" id="UP001274830"/>
    </source>
</evidence>
<dbReference type="Gene3D" id="1.10.3210.50">
    <property type="match status" value="1"/>
</dbReference>
<name>A0AAE0TQ89_9PEZI</name>
<feature type="region of interest" description="Disordered" evidence="1">
    <location>
        <begin position="1"/>
        <end position="31"/>
    </location>
</feature>
<dbReference type="InterPro" id="IPR003607">
    <property type="entry name" value="HD/PDEase_dom"/>
</dbReference>
<dbReference type="SUPFAM" id="SSF109604">
    <property type="entry name" value="HD-domain/PDEase-like"/>
    <property type="match status" value="1"/>
</dbReference>
<evidence type="ECO:0000259" key="2">
    <source>
        <dbReference type="SMART" id="SM00471"/>
    </source>
</evidence>
<keyword evidence="4" id="KW-1185">Reference proteome</keyword>
<dbReference type="PANTHER" id="PTHR33594">
    <property type="entry name" value="SUPERFAMILY HYDROLASE, PUTATIVE (AFU_ORTHOLOGUE AFUA_1G03035)-RELATED"/>
    <property type="match status" value="1"/>
</dbReference>
<reference evidence="3" key="1">
    <citation type="submission" date="2023-07" db="EMBL/GenBank/DDBJ databases">
        <title>Black Yeasts Isolated from many extreme environments.</title>
        <authorList>
            <person name="Coleine C."/>
            <person name="Stajich J.E."/>
            <person name="Selbmann L."/>
        </authorList>
    </citation>
    <scope>NUCLEOTIDE SEQUENCE</scope>
    <source>
        <strain evidence="3">CCFEE 5485</strain>
    </source>
</reference>
<dbReference type="PANTHER" id="PTHR33594:SF1">
    <property type="entry name" value="HD_PDEASE DOMAIN-CONTAINING PROTEIN"/>
    <property type="match status" value="1"/>
</dbReference>
<proteinExistence type="predicted"/>
<accession>A0AAE0TQ89</accession>
<feature type="domain" description="HD/PDEase" evidence="2">
    <location>
        <begin position="53"/>
        <end position="181"/>
    </location>
</feature>
<sequence length="242" mass="26948">MTASSSSVETEIGARQSTSIEVDPPSTPRRDFESSQLYCGIYDYVKQYMSRYDCSHDFNHVLRVLATAKHILAKESAANPSTTYNSKAIILAALLHDVGDRKYIQPGENAEQLISDVLTKNGCPPKFSAKVALIVEHVSYSSEIKRPSLVKAIVSAHPELAVVQDADRLDSIGALGIGRVFAFGAVKAPDRGLQGSIDHFDEKLLKVESMMKTETGRVMAKERTERLRVFKEWWEEEQKQES</sequence>
<dbReference type="CDD" id="cd00077">
    <property type="entry name" value="HDc"/>
    <property type="match status" value="1"/>
</dbReference>
<organism evidence="3 4">
    <name type="scientific">Recurvomyces mirabilis</name>
    <dbReference type="NCBI Taxonomy" id="574656"/>
    <lineage>
        <taxon>Eukaryota</taxon>
        <taxon>Fungi</taxon>
        <taxon>Dikarya</taxon>
        <taxon>Ascomycota</taxon>
        <taxon>Pezizomycotina</taxon>
        <taxon>Dothideomycetes</taxon>
        <taxon>Dothideomycetidae</taxon>
        <taxon>Mycosphaerellales</taxon>
        <taxon>Teratosphaeriaceae</taxon>
        <taxon>Recurvomyces</taxon>
    </lineage>
</organism>
<dbReference type="EMBL" id="JAUTXT010000040">
    <property type="protein sequence ID" value="KAK3671737.1"/>
    <property type="molecule type" value="Genomic_DNA"/>
</dbReference>
<comment type="caution">
    <text evidence="3">The sequence shown here is derived from an EMBL/GenBank/DDBJ whole genome shotgun (WGS) entry which is preliminary data.</text>
</comment>